<sequence length="94" mass="10674">MSKVKVQATEAPSAVGRLMYGVVFVYPLVDIHHFSPDPFHRKPKGTPTFCFSKFLFEFAPLFSYTATLNHLLLLIIEPKGVSCYVLEHFTILNL</sequence>
<protein>
    <submittedName>
        <fullName evidence="1">Uncharacterized protein</fullName>
    </submittedName>
</protein>
<accession>A0AAN9LZI2</accession>
<proteinExistence type="predicted"/>
<comment type="caution">
    <text evidence="1">The sequence shown here is derived from an EMBL/GenBank/DDBJ whole genome shotgun (WGS) entry which is preliminary data.</text>
</comment>
<gene>
    <name evidence="1" type="ORF">VNO80_25932</name>
</gene>
<reference evidence="1 2" key="1">
    <citation type="submission" date="2024-01" db="EMBL/GenBank/DDBJ databases">
        <title>The genomes of 5 underutilized Papilionoideae crops provide insights into root nodulation and disease resistanc.</title>
        <authorList>
            <person name="Jiang F."/>
        </authorList>
    </citation>
    <scope>NUCLEOTIDE SEQUENCE [LARGE SCALE GENOMIC DNA]</scope>
    <source>
        <strain evidence="1">JINMINGXINNONG_FW02</strain>
        <tissue evidence="1">Leaves</tissue>
    </source>
</reference>
<evidence type="ECO:0000313" key="2">
    <source>
        <dbReference type="Proteomes" id="UP001374584"/>
    </source>
</evidence>
<evidence type="ECO:0000313" key="1">
    <source>
        <dbReference type="EMBL" id="KAK7342973.1"/>
    </source>
</evidence>
<dbReference type="AlphaFoldDB" id="A0AAN9LZI2"/>
<organism evidence="1 2">
    <name type="scientific">Phaseolus coccineus</name>
    <name type="common">Scarlet runner bean</name>
    <name type="synonym">Phaseolus multiflorus</name>
    <dbReference type="NCBI Taxonomy" id="3886"/>
    <lineage>
        <taxon>Eukaryota</taxon>
        <taxon>Viridiplantae</taxon>
        <taxon>Streptophyta</taxon>
        <taxon>Embryophyta</taxon>
        <taxon>Tracheophyta</taxon>
        <taxon>Spermatophyta</taxon>
        <taxon>Magnoliopsida</taxon>
        <taxon>eudicotyledons</taxon>
        <taxon>Gunneridae</taxon>
        <taxon>Pentapetalae</taxon>
        <taxon>rosids</taxon>
        <taxon>fabids</taxon>
        <taxon>Fabales</taxon>
        <taxon>Fabaceae</taxon>
        <taxon>Papilionoideae</taxon>
        <taxon>50 kb inversion clade</taxon>
        <taxon>NPAAA clade</taxon>
        <taxon>indigoferoid/millettioid clade</taxon>
        <taxon>Phaseoleae</taxon>
        <taxon>Phaseolus</taxon>
    </lineage>
</organism>
<dbReference type="EMBL" id="JAYMYR010000009">
    <property type="protein sequence ID" value="KAK7342973.1"/>
    <property type="molecule type" value="Genomic_DNA"/>
</dbReference>
<name>A0AAN9LZI2_PHACN</name>
<keyword evidence="2" id="KW-1185">Reference proteome</keyword>
<dbReference type="Proteomes" id="UP001374584">
    <property type="component" value="Unassembled WGS sequence"/>
</dbReference>